<comment type="subunit">
    <text evidence="5">Self-interacts. Interacts with FtsZ.</text>
</comment>
<dbReference type="SMART" id="SM00842">
    <property type="entry name" value="FtsA"/>
    <property type="match status" value="1"/>
</dbReference>
<evidence type="ECO:0000259" key="7">
    <source>
        <dbReference type="SMART" id="SM00842"/>
    </source>
</evidence>
<comment type="similarity">
    <text evidence="5 6">Belongs to the FtsA/MreB family.</text>
</comment>
<dbReference type="InterPro" id="IPR050696">
    <property type="entry name" value="FtsA/MreB"/>
</dbReference>
<dbReference type="InterPro" id="IPR043129">
    <property type="entry name" value="ATPase_NBD"/>
</dbReference>
<comment type="subcellular location">
    <subcellularLocation>
        <location evidence="5">Cell membrane</location>
        <topology evidence="5">Peripheral membrane protein</topology>
        <orientation evidence="5">Cytoplasmic side</orientation>
    </subcellularLocation>
    <text evidence="5">Localizes to the Z ring in an FtsZ-dependent manner. Targeted to the membrane through a conserved C-terminal amphipathic helix.</text>
</comment>
<dbReference type="PANTHER" id="PTHR32432">
    <property type="entry name" value="CELL DIVISION PROTEIN FTSA-RELATED"/>
    <property type="match status" value="1"/>
</dbReference>
<dbReference type="Proteomes" id="UP001366060">
    <property type="component" value="Unassembled WGS sequence"/>
</dbReference>
<evidence type="ECO:0000256" key="5">
    <source>
        <dbReference type="HAMAP-Rule" id="MF_02033"/>
    </source>
</evidence>
<dbReference type="SUPFAM" id="SSF53067">
    <property type="entry name" value="Actin-like ATPase domain"/>
    <property type="match status" value="2"/>
</dbReference>
<comment type="function">
    <text evidence="5 6">Cell division protein that is involved in the assembly of the Z ring. May serve as a membrane anchor for the Z ring.</text>
</comment>
<evidence type="ECO:0000256" key="2">
    <source>
        <dbReference type="ARBA" id="ARBA00022618"/>
    </source>
</evidence>
<evidence type="ECO:0000256" key="3">
    <source>
        <dbReference type="ARBA" id="ARBA00023136"/>
    </source>
</evidence>
<reference evidence="8 9" key="1">
    <citation type="submission" date="2024-02" db="EMBL/GenBank/DDBJ databases">
        <title>Bacteria isolated from the canopy kelp, Nereocystis luetkeana.</title>
        <authorList>
            <person name="Pfister C.A."/>
            <person name="Younker I.T."/>
            <person name="Light S.H."/>
        </authorList>
    </citation>
    <scope>NUCLEOTIDE SEQUENCE [LARGE SCALE GENOMIC DNA]</scope>
    <source>
        <strain evidence="8 9">TI.2.07</strain>
    </source>
</reference>
<proteinExistence type="inferred from homology"/>
<dbReference type="PANTHER" id="PTHR32432:SF4">
    <property type="entry name" value="CELL DIVISION PROTEIN FTSA"/>
    <property type="match status" value="1"/>
</dbReference>
<dbReference type="Gene3D" id="3.30.1490.110">
    <property type="match status" value="1"/>
</dbReference>
<dbReference type="HAMAP" id="MF_02033">
    <property type="entry name" value="FtsA"/>
    <property type="match status" value="1"/>
</dbReference>
<dbReference type="NCBIfam" id="NF007009">
    <property type="entry name" value="PRK09472.1"/>
    <property type="match status" value="1"/>
</dbReference>
<evidence type="ECO:0000313" key="9">
    <source>
        <dbReference type="Proteomes" id="UP001366060"/>
    </source>
</evidence>
<feature type="domain" description="SHS2" evidence="7">
    <location>
        <begin position="6"/>
        <end position="192"/>
    </location>
</feature>
<dbReference type="Pfam" id="PF14450">
    <property type="entry name" value="FtsA"/>
    <property type="match status" value="1"/>
</dbReference>
<accession>A0ABU9H8K0</accession>
<keyword evidence="4 5" id="KW-0131">Cell cycle</keyword>
<sequence>MESNYTVGLDIGSHKVVVLIGELLANDAINIVGVGSAPSKGVDKGSVTNLDSVVESITQALKQAEDMADCRVSSVNLSVSGSHIESINETGTWAIEAHEVSTYDVECVIHNARSVKIRDEQRVLHVIPQEYSIDSQGRINNPIGLSGVKLKANVHLITCHNDLVKNLEKAVERCGLVIDQLTSSGVASSAATLSEDEKELGVCMIDMGSGTMDLSIYIAGSLQHSMVLDYAGNSVTNDIAIAFSSPPTSAEEVKVKYGCLDRSLVQDDEIIELPSVGGRPARSLQRSILVDVIEPRYSELLTLVKNEINKLNDKFAREGLKQQLAAGVVITGGAAQIEGLVEVAEEVFGNIQVRIGKPQHIQGLADDVNSPAYSTAVGLLRYKNDEFAGEEEVEPENRITSFFSKVKNWIKKEY</sequence>
<dbReference type="GO" id="GO:0051301">
    <property type="term" value="P:cell division"/>
    <property type="evidence" value="ECO:0007669"/>
    <property type="project" value="UniProtKB-KW"/>
</dbReference>
<dbReference type="Pfam" id="PF02491">
    <property type="entry name" value="SHS2_FTSA"/>
    <property type="match status" value="1"/>
</dbReference>
<keyword evidence="3 5" id="KW-0472">Membrane</keyword>
<comment type="caution">
    <text evidence="8">The sequence shown here is derived from an EMBL/GenBank/DDBJ whole genome shotgun (WGS) entry which is preliminary data.</text>
</comment>
<organism evidence="8 9">
    <name type="scientific">Psychromonas arctica</name>
    <dbReference type="NCBI Taxonomy" id="168275"/>
    <lineage>
        <taxon>Bacteria</taxon>
        <taxon>Pseudomonadati</taxon>
        <taxon>Pseudomonadota</taxon>
        <taxon>Gammaproteobacteria</taxon>
        <taxon>Alteromonadales</taxon>
        <taxon>Psychromonadaceae</taxon>
        <taxon>Psychromonas</taxon>
    </lineage>
</organism>
<dbReference type="Gene3D" id="3.30.420.40">
    <property type="match status" value="2"/>
</dbReference>
<dbReference type="CDD" id="cd24048">
    <property type="entry name" value="ASKHA_NBD_FtsA"/>
    <property type="match status" value="1"/>
</dbReference>
<gene>
    <name evidence="5 8" type="primary">ftsA</name>
    <name evidence="8" type="ORF">V6255_03535</name>
</gene>
<evidence type="ECO:0000313" key="8">
    <source>
        <dbReference type="EMBL" id="MEL0658204.1"/>
    </source>
</evidence>
<name>A0ABU9H8K0_9GAMM</name>
<dbReference type="InterPro" id="IPR003494">
    <property type="entry name" value="SHS2_FtsA"/>
</dbReference>
<protein>
    <recommendedName>
        <fullName evidence="5 6">Cell division protein FtsA</fullName>
    </recommendedName>
</protein>
<dbReference type="NCBIfam" id="TIGR01174">
    <property type="entry name" value="ftsA"/>
    <property type="match status" value="1"/>
</dbReference>
<evidence type="ECO:0000256" key="6">
    <source>
        <dbReference type="PIRNR" id="PIRNR003101"/>
    </source>
</evidence>
<keyword evidence="2 5" id="KW-0132">Cell division</keyword>
<keyword evidence="9" id="KW-1185">Reference proteome</keyword>
<evidence type="ECO:0000256" key="1">
    <source>
        <dbReference type="ARBA" id="ARBA00022475"/>
    </source>
</evidence>
<dbReference type="RefSeq" id="WP_160061021.1">
    <property type="nucleotide sequence ID" value="NZ_JBAKBA010000005.1"/>
</dbReference>
<dbReference type="EMBL" id="JBAKBA010000005">
    <property type="protein sequence ID" value="MEL0658204.1"/>
    <property type="molecule type" value="Genomic_DNA"/>
</dbReference>
<evidence type="ECO:0000256" key="4">
    <source>
        <dbReference type="ARBA" id="ARBA00023306"/>
    </source>
</evidence>
<dbReference type="InterPro" id="IPR020823">
    <property type="entry name" value="Cell_div_FtsA"/>
</dbReference>
<keyword evidence="1 5" id="KW-1003">Cell membrane</keyword>
<dbReference type="PIRSF" id="PIRSF003101">
    <property type="entry name" value="FtsA"/>
    <property type="match status" value="1"/>
</dbReference>